<evidence type="ECO:0000313" key="2">
    <source>
        <dbReference type="EMBL" id="GLS84113.1"/>
    </source>
</evidence>
<sequence length="338" mass="37734">MFSHRASFLTIALFGLLLSACSSTEPQSGFAKRIHHKLLANESATWHAEQTSHALTAQFENAQKAQYGLSELSLQCHVRDNEQTPQNQLSLVFLGLDPLHAPAAVRLFLDDQPNYLSVDSVFQINTQAIRLQANLSPEQSRALANKDWQRIDAFGGSYATKLSLQQQPLLSQMLAACQMEQEQLNHARSEQPKAKPAYQPRALNPYEVAAMKQQLLFSTDIDLADLFTVPTEQLVTQKYVKVGANQAQFTLSQRLANGALLFRSEAANFNRKAFIIESQQTFDNHASLTEQMRYFKVLGLLDYKTVIGANRQAIHLQDVTAQVMGNQPLTSSETQLAD</sequence>
<evidence type="ECO:0000256" key="1">
    <source>
        <dbReference type="SAM" id="SignalP"/>
    </source>
</evidence>
<name>A0AA37TR82_9GAMM</name>
<evidence type="ECO:0000313" key="3">
    <source>
        <dbReference type="Proteomes" id="UP001157439"/>
    </source>
</evidence>
<dbReference type="AlphaFoldDB" id="A0AA37TR82"/>
<keyword evidence="1" id="KW-0732">Signal</keyword>
<reference evidence="2 3" key="1">
    <citation type="journal article" date="2014" name="Int. J. Syst. Evol. Microbiol.">
        <title>Complete genome sequence of Corynebacterium casei LMG S-19264T (=DSM 44701T), isolated from a smear-ripened cheese.</title>
        <authorList>
            <consortium name="US DOE Joint Genome Institute (JGI-PGF)"/>
            <person name="Walter F."/>
            <person name="Albersmeier A."/>
            <person name="Kalinowski J."/>
            <person name="Ruckert C."/>
        </authorList>
    </citation>
    <scope>NUCLEOTIDE SEQUENCE [LARGE SCALE GENOMIC DNA]</scope>
    <source>
        <strain evidence="2 3">NBRC 112785</strain>
    </source>
</reference>
<gene>
    <name evidence="2" type="ORF">GCM10007894_20900</name>
</gene>
<protein>
    <submittedName>
        <fullName evidence="2">Uncharacterized protein</fullName>
    </submittedName>
</protein>
<dbReference type="Proteomes" id="UP001157439">
    <property type="component" value="Unassembled WGS sequence"/>
</dbReference>
<dbReference type="EMBL" id="BSPO01000003">
    <property type="protein sequence ID" value="GLS84113.1"/>
    <property type="molecule type" value="Genomic_DNA"/>
</dbReference>
<comment type="caution">
    <text evidence="2">The sequence shown here is derived from an EMBL/GenBank/DDBJ whole genome shotgun (WGS) entry which is preliminary data.</text>
</comment>
<keyword evidence="3" id="KW-1185">Reference proteome</keyword>
<feature type="signal peptide" evidence="1">
    <location>
        <begin position="1"/>
        <end position="24"/>
    </location>
</feature>
<dbReference type="RefSeq" id="WP_095500236.1">
    <property type="nucleotide sequence ID" value="NZ_BSPO01000003.1"/>
</dbReference>
<dbReference type="PROSITE" id="PS51257">
    <property type="entry name" value="PROKAR_LIPOPROTEIN"/>
    <property type="match status" value="1"/>
</dbReference>
<organism evidence="2 3">
    <name type="scientific">Paraferrimonas haliotis</name>
    <dbReference type="NCBI Taxonomy" id="2013866"/>
    <lineage>
        <taxon>Bacteria</taxon>
        <taxon>Pseudomonadati</taxon>
        <taxon>Pseudomonadota</taxon>
        <taxon>Gammaproteobacteria</taxon>
        <taxon>Alteromonadales</taxon>
        <taxon>Ferrimonadaceae</taxon>
        <taxon>Paraferrimonas</taxon>
    </lineage>
</organism>
<feature type="chain" id="PRO_5041438367" evidence="1">
    <location>
        <begin position="25"/>
        <end position="338"/>
    </location>
</feature>
<proteinExistence type="predicted"/>
<accession>A0AA37TR82</accession>